<keyword evidence="4 9" id="KW-0732">Signal</keyword>
<feature type="signal peptide" evidence="9">
    <location>
        <begin position="1"/>
        <end position="26"/>
    </location>
</feature>
<evidence type="ECO:0000256" key="1">
    <source>
        <dbReference type="ARBA" id="ARBA00004141"/>
    </source>
</evidence>
<evidence type="ECO:0000256" key="8">
    <source>
        <dbReference type="SAM" id="Phobius"/>
    </source>
</evidence>
<feature type="compositionally biased region" description="Acidic residues" evidence="7">
    <location>
        <begin position="563"/>
        <end position="576"/>
    </location>
</feature>
<protein>
    <submittedName>
        <fullName evidence="12">Lung seven transmembrane receptor-domain-containing protein</fullName>
    </submittedName>
</protein>
<sequence>MSTRVRHAALLPLVLLLAVLAQCVQGYQVLVSEQDVVRQVCSGMWGEGGVQEPFIEVLFSPSSRGQLALAFFEWDDAKWLGVAPDAEGGTNDWSKDRVYICTVEAQNAGLCTAEQLGLFLTAPGTPAETTISTSSVRFDAVPSASGERQTSRGPFRYDVGRTGYYCVATVPLLLEGATRNTSFTGVVDFENVFGGHLPAAEYPKVFFYKVLFLAYLGFAAAWCALCYVYRRDLLPLQRYITATVGLLVVEQAFTWLYWRYLNKTGHPGVAGAYLFIVSALNAARNSVSLYLLTVVSMGLSVTRPSLGSAMAKVRLLAVFHFTFGLLYSVGSATIPLSSTGFFVVFFVLPLSVSLTVFLMWVLYSLNSTISDLNARRQKYKRTMFVRLYYILVVTATLILLFFIASSIAFSSRLSPSFPARTWQTRWILLDGWLSLLYAAVFFAVAFLWRPAGSNRRLSLSDEVPLDEADAEMYDLEDELLADEDRDEDEGGDGKDSLAMRRVERNSSSDEPRGGGGVFHVGSDDEDEAGSGTDDGRGSRRRSHSREHARRSSDGARLLHGRDDDDDDDDEAEEEDRDITSQHALRGAGEAPPAYPGRRDEGAYKDD</sequence>
<dbReference type="GO" id="GO:0005794">
    <property type="term" value="C:Golgi apparatus"/>
    <property type="evidence" value="ECO:0007669"/>
    <property type="project" value="TreeGrafter"/>
</dbReference>
<evidence type="ECO:0000256" key="2">
    <source>
        <dbReference type="ARBA" id="ARBA00007883"/>
    </source>
</evidence>
<dbReference type="GO" id="GO:0042147">
    <property type="term" value="P:retrograde transport, endosome to Golgi"/>
    <property type="evidence" value="ECO:0007669"/>
    <property type="project" value="TreeGrafter"/>
</dbReference>
<evidence type="ECO:0000256" key="4">
    <source>
        <dbReference type="ARBA" id="ARBA00022729"/>
    </source>
</evidence>
<feature type="domain" description="GOST seven transmembrane" evidence="10">
    <location>
        <begin position="203"/>
        <end position="454"/>
    </location>
</feature>
<proteinExistence type="inferred from homology"/>
<keyword evidence="5 8" id="KW-1133">Transmembrane helix</keyword>
<name>A0A5C5FRF1_9BASI</name>
<dbReference type="AlphaFoldDB" id="A0A5C5FRF1"/>
<evidence type="ECO:0000256" key="3">
    <source>
        <dbReference type="ARBA" id="ARBA00022692"/>
    </source>
</evidence>
<evidence type="ECO:0000256" key="5">
    <source>
        <dbReference type="ARBA" id="ARBA00022989"/>
    </source>
</evidence>
<accession>A0A5C5FRF1</accession>
<dbReference type="PANTHER" id="PTHR21229:SF1">
    <property type="entry name" value="GH17801P"/>
    <property type="match status" value="1"/>
</dbReference>
<organism evidence="12 13">
    <name type="scientific">Rhodotorula diobovata</name>
    <dbReference type="NCBI Taxonomy" id="5288"/>
    <lineage>
        <taxon>Eukaryota</taxon>
        <taxon>Fungi</taxon>
        <taxon>Dikarya</taxon>
        <taxon>Basidiomycota</taxon>
        <taxon>Pucciniomycotina</taxon>
        <taxon>Microbotryomycetes</taxon>
        <taxon>Sporidiobolales</taxon>
        <taxon>Sporidiobolaceae</taxon>
        <taxon>Rhodotorula</taxon>
    </lineage>
</organism>
<feature type="compositionally biased region" description="Basic residues" evidence="7">
    <location>
        <begin position="538"/>
        <end position="548"/>
    </location>
</feature>
<feature type="chain" id="PRO_5022861991" evidence="9">
    <location>
        <begin position="27"/>
        <end position="606"/>
    </location>
</feature>
<feature type="transmembrane region" description="Helical" evidence="8">
    <location>
        <begin position="340"/>
        <end position="366"/>
    </location>
</feature>
<feature type="transmembrane region" description="Helical" evidence="8">
    <location>
        <begin position="239"/>
        <end position="258"/>
    </location>
</feature>
<evidence type="ECO:0000256" key="6">
    <source>
        <dbReference type="ARBA" id="ARBA00023136"/>
    </source>
</evidence>
<evidence type="ECO:0000256" key="7">
    <source>
        <dbReference type="SAM" id="MobiDB-lite"/>
    </source>
</evidence>
<dbReference type="GO" id="GO:0016020">
    <property type="term" value="C:membrane"/>
    <property type="evidence" value="ECO:0007669"/>
    <property type="project" value="UniProtKB-SubCell"/>
</dbReference>
<evidence type="ECO:0000313" key="12">
    <source>
        <dbReference type="EMBL" id="TNY18826.1"/>
    </source>
</evidence>
<gene>
    <name evidence="12" type="ORF">DMC30DRAFT_402132</name>
</gene>
<dbReference type="GO" id="GO:0005829">
    <property type="term" value="C:cytosol"/>
    <property type="evidence" value="ECO:0007669"/>
    <property type="project" value="GOC"/>
</dbReference>
<evidence type="ECO:0000259" key="10">
    <source>
        <dbReference type="Pfam" id="PF06814"/>
    </source>
</evidence>
<dbReference type="InterPro" id="IPR009637">
    <property type="entry name" value="GPR107/GPR108-like"/>
</dbReference>
<feature type="transmembrane region" description="Helical" evidence="8">
    <location>
        <begin position="270"/>
        <end position="292"/>
    </location>
</feature>
<dbReference type="Pfam" id="PF21902">
    <property type="entry name" value="PTM1-like_N"/>
    <property type="match status" value="1"/>
</dbReference>
<keyword evidence="13" id="KW-1185">Reference proteome</keyword>
<feature type="transmembrane region" description="Helical" evidence="8">
    <location>
        <begin position="313"/>
        <end position="334"/>
    </location>
</feature>
<evidence type="ECO:0000313" key="13">
    <source>
        <dbReference type="Proteomes" id="UP000311382"/>
    </source>
</evidence>
<reference evidence="12 13" key="1">
    <citation type="submission" date="2019-03" db="EMBL/GenBank/DDBJ databases">
        <title>Rhodosporidium diobovatum UCD-FST 08-225 genome sequencing, assembly, and annotation.</title>
        <authorList>
            <person name="Fakankun I.U."/>
            <person name="Fristensky B."/>
            <person name="Levin D.B."/>
        </authorList>
    </citation>
    <scope>NUCLEOTIDE SEQUENCE [LARGE SCALE GENOMIC DNA]</scope>
    <source>
        <strain evidence="12 13">UCD-FST 08-225</strain>
    </source>
</reference>
<feature type="compositionally biased region" description="Basic and acidic residues" evidence="7">
    <location>
        <begin position="491"/>
        <end position="512"/>
    </location>
</feature>
<dbReference type="OrthoDB" id="19932at2759"/>
<feature type="domain" description="PTM1-like N-terminal" evidence="11">
    <location>
        <begin position="38"/>
        <end position="191"/>
    </location>
</feature>
<feature type="transmembrane region" description="Helical" evidence="8">
    <location>
        <begin position="206"/>
        <end position="227"/>
    </location>
</feature>
<dbReference type="Pfam" id="PF06814">
    <property type="entry name" value="GOST_TM"/>
    <property type="match status" value="1"/>
</dbReference>
<keyword evidence="12" id="KW-0675">Receptor</keyword>
<feature type="transmembrane region" description="Helical" evidence="8">
    <location>
        <begin position="429"/>
        <end position="448"/>
    </location>
</feature>
<dbReference type="STRING" id="5288.A0A5C5FRF1"/>
<feature type="compositionally biased region" description="Acidic residues" evidence="7">
    <location>
        <begin position="479"/>
        <end position="490"/>
    </location>
</feature>
<feature type="region of interest" description="Disordered" evidence="7">
    <location>
        <begin position="479"/>
        <end position="606"/>
    </location>
</feature>
<evidence type="ECO:0000256" key="9">
    <source>
        <dbReference type="SAM" id="SignalP"/>
    </source>
</evidence>
<feature type="transmembrane region" description="Helical" evidence="8">
    <location>
        <begin position="387"/>
        <end position="409"/>
    </location>
</feature>
<evidence type="ECO:0000259" key="11">
    <source>
        <dbReference type="Pfam" id="PF21902"/>
    </source>
</evidence>
<dbReference type="Proteomes" id="UP000311382">
    <property type="component" value="Unassembled WGS sequence"/>
</dbReference>
<dbReference type="InterPro" id="IPR053937">
    <property type="entry name" value="GOST_TM"/>
</dbReference>
<comment type="subcellular location">
    <subcellularLocation>
        <location evidence="1">Membrane</location>
        <topology evidence="1">Multi-pass membrane protein</topology>
    </subcellularLocation>
</comment>
<dbReference type="PANTHER" id="PTHR21229">
    <property type="entry name" value="LUNG SEVEN TRANSMEMBRANE RECEPTOR"/>
    <property type="match status" value="1"/>
</dbReference>
<dbReference type="EMBL" id="SOZI01000120">
    <property type="protein sequence ID" value="TNY18826.1"/>
    <property type="molecule type" value="Genomic_DNA"/>
</dbReference>
<comment type="caution">
    <text evidence="12">The sequence shown here is derived from an EMBL/GenBank/DDBJ whole genome shotgun (WGS) entry which is preliminary data.</text>
</comment>
<comment type="similarity">
    <text evidence="2">Belongs to the LU7TM family.</text>
</comment>
<keyword evidence="6 8" id="KW-0472">Membrane</keyword>
<feature type="compositionally biased region" description="Basic and acidic residues" evidence="7">
    <location>
        <begin position="596"/>
        <end position="606"/>
    </location>
</feature>
<keyword evidence="3 8" id="KW-0812">Transmembrane</keyword>
<dbReference type="InterPro" id="IPR053938">
    <property type="entry name" value="PTM1-like_N"/>
</dbReference>